<keyword evidence="4" id="KW-1185">Reference proteome</keyword>
<evidence type="ECO:0000256" key="1">
    <source>
        <dbReference type="SAM" id="MobiDB-lite"/>
    </source>
</evidence>
<gene>
    <name evidence="3" type="ORF">SAMN04488238_10362</name>
</gene>
<evidence type="ECO:0000256" key="2">
    <source>
        <dbReference type="SAM" id="Phobius"/>
    </source>
</evidence>
<keyword evidence="2" id="KW-0812">Transmembrane</keyword>
<dbReference type="RefSeq" id="WP_176846915.1">
    <property type="nucleotide sequence ID" value="NZ_CP061498.1"/>
</dbReference>
<feature type="compositionally biased region" description="Basic and acidic residues" evidence="1">
    <location>
        <begin position="32"/>
        <end position="54"/>
    </location>
</feature>
<dbReference type="STRING" id="564137.SAMN04488238_10362"/>
<dbReference type="Proteomes" id="UP000198539">
    <property type="component" value="Unassembled WGS sequence"/>
</dbReference>
<evidence type="ECO:0000313" key="4">
    <source>
        <dbReference type="Proteomes" id="UP000198539"/>
    </source>
</evidence>
<evidence type="ECO:0008006" key="5">
    <source>
        <dbReference type="Google" id="ProtNLM"/>
    </source>
</evidence>
<proteinExistence type="predicted"/>
<keyword evidence="2" id="KW-1133">Transmembrane helix</keyword>
<organism evidence="3 4">
    <name type="scientific">Roseicitreum antarcticum</name>
    <dbReference type="NCBI Taxonomy" id="564137"/>
    <lineage>
        <taxon>Bacteria</taxon>
        <taxon>Pseudomonadati</taxon>
        <taxon>Pseudomonadota</taxon>
        <taxon>Alphaproteobacteria</taxon>
        <taxon>Rhodobacterales</taxon>
        <taxon>Paracoccaceae</taxon>
        <taxon>Roseicitreum</taxon>
    </lineage>
</organism>
<evidence type="ECO:0000313" key="3">
    <source>
        <dbReference type="EMBL" id="SDW67421.1"/>
    </source>
</evidence>
<dbReference type="AlphaFoldDB" id="A0A1H2VGH2"/>
<feature type="region of interest" description="Disordered" evidence="1">
    <location>
        <begin position="29"/>
        <end position="54"/>
    </location>
</feature>
<reference evidence="3 4" key="1">
    <citation type="submission" date="2016-10" db="EMBL/GenBank/DDBJ databases">
        <authorList>
            <person name="de Groot N.N."/>
        </authorList>
    </citation>
    <scope>NUCLEOTIDE SEQUENCE [LARGE SCALE GENOMIC DNA]</scope>
    <source>
        <strain evidence="3 4">CGMCC 1.8894</strain>
    </source>
</reference>
<sequence>METGYFLGFLSLFTMIAVIVFALVSKKRTEARKHDPEAHRPENKSRLAKDAPDH</sequence>
<accession>A0A1H2VGH2</accession>
<protein>
    <recommendedName>
        <fullName evidence="5">CcoQ/FixQ family Cbb3-type cytochrome c oxidase assembly chaperone</fullName>
    </recommendedName>
</protein>
<dbReference type="EMBL" id="FNOM01000003">
    <property type="protein sequence ID" value="SDW67421.1"/>
    <property type="molecule type" value="Genomic_DNA"/>
</dbReference>
<feature type="transmembrane region" description="Helical" evidence="2">
    <location>
        <begin position="6"/>
        <end position="24"/>
    </location>
</feature>
<keyword evidence="2" id="KW-0472">Membrane</keyword>
<name>A0A1H2VGH2_9RHOB</name>